<feature type="region of interest" description="Disordered" evidence="1">
    <location>
        <begin position="1"/>
        <end position="20"/>
    </location>
</feature>
<dbReference type="SUPFAM" id="SSF49482">
    <property type="entry name" value="Aromatic compound dioxygenase"/>
    <property type="match status" value="1"/>
</dbReference>
<evidence type="ECO:0000313" key="2">
    <source>
        <dbReference type="EMBL" id="RON78134.1"/>
    </source>
</evidence>
<dbReference type="GO" id="GO:0005506">
    <property type="term" value="F:iron ion binding"/>
    <property type="evidence" value="ECO:0007669"/>
    <property type="project" value="InterPro"/>
</dbReference>
<dbReference type="InterPro" id="IPR015889">
    <property type="entry name" value="Intradiol_dOase_core"/>
</dbReference>
<name>A0A423M7K6_PSEFL</name>
<evidence type="ECO:0000256" key="1">
    <source>
        <dbReference type="SAM" id="MobiDB-lite"/>
    </source>
</evidence>
<organism evidence="2 3">
    <name type="scientific">Pseudomonas fluorescens</name>
    <dbReference type="NCBI Taxonomy" id="294"/>
    <lineage>
        <taxon>Bacteria</taxon>
        <taxon>Pseudomonadati</taxon>
        <taxon>Pseudomonadota</taxon>
        <taxon>Gammaproteobacteria</taxon>
        <taxon>Pseudomonadales</taxon>
        <taxon>Pseudomonadaceae</taxon>
        <taxon>Pseudomonas</taxon>
    </lineage>
</organism>
<dbReference type="EMBL" id="MOBX01000015">
    <property type="protein sequence ID" value="RON78134.1"/>
    <property type="molecule type" value="Genomic_DNA"/>
</dbReference>
<dbReference type="AlphaFoldDB" id="A0A423M7K6"/>
<evidence type="ECO:0000313" key="3">
    <source>
        <dbReference type="Proteomes" id="UP000285378"/>
    </source>
</evidence>
<gene>
    <name evidence="2" type="ORF">BK670_23135</name>
</gene>
<dbReference type="GO" id="GO:0016702">
    <property type="term" value="F:oxidoreductase activity, acting on single donors with incorporation of molecular oxygen, incorporation of two atoms of oxygen"/>
    <property type="evidence" value="ECO:0007669"/>
    <property type="project" value="InterPro"/>
</dbReference>
<dbReference type="Proteomes" id="UP000285378">
    <property type="component" value="Unassembled WGS sequence"/>
</dbReference>
<reference evidence="2 3" key="1">
    <citation type="submission" date="2016-10" db="EMBL/GenBank/DDBJ databases">
        <title>Comparative genome analysis of multiple Pseudomonas spp. focuses on biocontrol and plant growth promoting traits.</title>
        <authorList>
            <person name="Tao X.-Y."/>
            <person name="Taylor C.G."/>
        </authorList>
    </citation>
    <scope>NUCLEOTIDE SEQUENCE [LARGE SCALE GENOMIC DNA]</scope>
    <source>
        <strain evidence="2 3">28B5</strain>
    </source>
</reference>
<accession>A0A423M7K6</accession>
<dbReference type="OrthoDB" id="9805815at2"/>
<dbReference type="Gene3D" id="2.60.130.10">
    <property type="entry name" value="Aromatic compound dioxygenase"/>
    <property type="match status" value="1"/>
</dbReference>
<protein>
    <submittedName>
        <fullName evidence="2">Uncharacterized protein</fullName>
    </submittedName>
</protein>
<proteinExistence type="predicted"/>
<dbReference type="RefSeq" id="WP_123453550.1">
    <property type="nucleotide sequence ID" value="NZ_MOBX01000015.1"/>
</dbReference>
<sequence>MDDHQSVALPQTPLRQRNTQVPASFDWRKTEGKVRNISGGIEGLPLVLRLSLVDAMTGEPVVGARVRIEQHIGANALCGTQSTDSQGIVRFTSVYPDRPSAGASCIAMAVYIASDDQRSQAHHEAWNGRLHLPCACRCEAVGNDASRLELRPIAGAGVEDGCFGSQTIGVDTFAVSSQIGLAGYEKSTGAVF</sequence>
<comment type="caution">
    <text evidence="2">The sequence shown here is derived from an EMBL/GenBank/DDBJ whole genome shotgun (WGS) entry which is preliminary data.</text>
</comment>